<gene>
    <name evidence="3" type="ORF">CFOL_v3_11329</name>
</gene>
<reference evidence="4" key="1">
    <citation type="submission" date="2016-04" db="EMBL/GenBank/DDBJ databases">
        <title>Cephalotus genome sequencing.</title>
        <authorList>
            <person name="Fukushima K."/>
            <person name="Hasebe M."/>
            <person name="Fang X."/>
        </authorList>
    </citation>
    <scope>NUCLEOTIDE SEQUENCE [LARGE SCALE GENOMIC DNA]</scope>
    <source>
        <strain evidence="4">cv. St1</strain>
    </source>
</reference>
<keyword evidence="4" id="KW-1185">Reference proteome</keyword>
<dbReference type="AlphaFoldDB" id="A0A1Q3BIP1"/>
<dbReference type="STRING" id="3775.A0A1Q3BIP1"/>
<proteinExistence type="predicted"/>
<dbReference type="PANTHER" id="PTHR35310:SF1">
    <property type="entry name" value="CELL WALL INTEGRITY_STRESS RESPONSE COMPONENT-LIKE PROTEIN"/>
    <property type="match status" value="1"/>
</dbReference>
<organism evidence="3 4">
    <name type="scientific">Cephalotus follicularis</name>
    <name type="common">Albany pitcher plant</name>
    <dbReference type="NCBI Taxonomy" id="3775"/>
    <lineage>
        <taxon>Eukaryota</taxon>
        <taxon>Viridiplantae</taxon>
        <taxon>Streptophyta</taxon>
        <taxon>Embryophyta</taxon>
        <taxon>Tracheophyta</taxon>
        <taxon>Spermatophyta</taxon>
        <taxon>Magnoliopsida</taxon>
        <taxon>eudicotyledons</taxon>
        <taxon>Gunneridae</taxon>
        <taxon>Pentapetalae</taxon>
        <taxon>rosids</taxon>
        <taxon>fabids</taxon>
        <taxon>Oxalidales</taxon>
        <taxon>Cephalotaceae</taxon>
        <taxon>Cephalotus</taxon>
    </lineage>
</organism>
<name>A0A1Q3BIP1_CEPFO</name>
<keyword evidence="2" id="KW-0812">Transmembrane</keyword>
<sequence length="443" mass="50525">MGLLKYFSFRKVLLLYVIVFLFASLLLSGSSDSHQLQSNHHFLGRRRLLMLEEEETQPKKKITTNLSTKNQTKLIKTTSFSKNQTKLIKTNLSTKNQTKLFKATNSTKAKLTGFSKSELKKLNSTSQLKKLNSTKLSSLSKNSSDLLKLSKPKNKTAKPISIQQNPIPLDKKLTNPETQKPQKKLNSDQKPKQTKNQKPTQPSWLDQGDEADLVTEFRDLPTKFQQSFVPDLERISTTSKAYITKYNKEITNNFKPIVGKKYAPTIASIVSCAFILIPLLLVSLIFHRIKAYFSLQKILIFIQVYLFIYFSILCLSSLVTGLEPLRFFYATAQSTYICIQVMQTLGYVLYLLLLLMYLVLVFSTECGLASKTLGLAQTFVGFAVGLHYYIVVFHRMVLHQWPKTNWKVHGMYATCFLVICLFARAEGRKKAYLEESGDEGKKN</sequence>
<dbReference type="FunCoup" id="A0A1Q3BIP1">
    <property type="interactions" value="95"/>
</dbReference>
<feature type="transmembrane region" description="Helical" evidence="2">
    <location>
        <begin position="262"/>
        <end position="286"/>
    </location>
</feature>
<dbReference type="Proteomes" id="UP000187406">
    <property type="component" value="Unassembled WGS sequence"/>
</dbReference>
<evidence type="ECO:0000313" key="3">
    <source>
        <dbReference type="EMBL" id="GAV67825.1"/>
    </source>
</evidence>
<evidence type="ECO:0000256" key="2">
    <source>
        <dbReference type="SAM" id="Phobius"/>
    </source>
</evidence>
<feature type="transmembrane region" description="Helical" evidence="2">
    <location>
        <begin position="339"/>
        <end position="362"/>
    </location>
</feature>
<keyword evidence="2" id="KW-1133">Transmembrane helix</keyword>
<comment type="caution">
    <text evidence="3">The sequence shown here is derived from an EMBL/GenBank/DDBJ whole genome shotgun (WGS) entry which is preliminary data.</text>
</comment>
<evidence type="ECO:0000313" key="4">
    <source>
        <dbReference type="Proteomes" id="UP000187406"/>
    </source>
</evidence>
<keyword evidence="2" id="KW-0472">Membrane</keyword>
<dbReference type="PANTHER" id="PTHR35310">
    <property type="entry name" value="CELL WALL INTEGRITY/STRESS RESPONSE COMPONENT-LIKE PROTEIN"/>
    <property type="match status" value="1"/>
</dbReference>
<dbReference type="OrthoDB" id="2020776at2759"/>
<feature type="compositionally biased region" description="Low complexity" evidence="1">
    <location>
        <begin position="136"/>
        <end position="149"/>
    </location>
</feature>
<evidence type="ECO:0000256" key="1">
    <source>
        <dbReference type="SAM" id="MobiDB-lite"/>
    </source>
</evidence>
<feature type="transmembrane region" description="Helical" evidence="2">
    <location>
        <begin position="374"/>
        <end position="394"/>
    </location>
</feature>
<protein>
    <submittedName>
        <fullName evidence="3">Uncharacterized protein</fullName>
    </submittedName>
</protein>
<feature type="transmembrane region" description="Helical" evidence="2">
    <location>
        <begin position="298"/>
        <end position="319"/>
    </location>
</feature>
<feature type="region of interest" description="Disordered" evidence="1">
    <location>
        <begin position="136"/>
        <end position="206"/>
    </location>
</feature>
<feature type="transmembrane region" description="Helical" evidence="2">
    <location>
        <begin position="406"/>
        <end position="423"/>
    </location>
</feature>
<dbReference type="EMBL" id="BDDD01000588">
    <property type="protein sequence ID" value="GAV67825.1"/>
    <property type="molecule type" value="Genomic_DNA"/>
</dbReference>
<accession>A0A1Q3BIP1</accession>
<dbReference type="InParanoid" id="A0A1Q3BIP1"/>